<evidence type="ECO:0000313" key="1">
    <source>
        <dbReference type="EMBL" id="MZZ17998.1"/>
    </source>
</evidence>
<organism evidence="1 2">
    <name type="scientific">Pseudomonas aeruginosa</name>
    <dbReference type="NCBI Taxonomy" id="287"/>
    <lineage>
        <taxon>Bacteria</taxon>
        <taxon>Pseudomonadati</taxon>
        <taxon>Pseudomonadota</taxon>
        <taxon>Gammaproteobacteria</taxon>
        <taxon>Pseudomonadales</taxon>
        <taxon>Pseudomonadaceae</taxon>
        <taxon>Pseudomonas</taxon>
    </lineage>
</organism>
<dbReference type="Pfam" id="PF05594">
    <property type="entry name" value="Fil_haemagg"/>
    <property type="match status" value="1"/>
</dbReference>
<dbReference type="InterPro" id="IPR010069">
    <property type="entry name" value="CdiA_FHA1_rpt"/>
</dbReference>
<dbReference type="EMBL" id="WXZT01000127">
    <property type="protein sequence ID" value="MZZ17998.1"/>
    <property type="molecule type" value="Genomic_DNA"/>
</dbReference>
<accession>A0A6B1YJQ8</accession>
<comment type="caution">
    <text evidence="1">The sequence shown here is derived from an EMBL/GenBank/DDBJ whole genome shotgun (WGS) entry which is preliminary data.</text>
</comment>
<feature type="non-terminal residue" evidence="1">
    <location>
        <position position="123"/>
    </location>
</feature>
<name>A0A6B1YJQ8_PSEAI</name>
<protein>
    <recommendedName>
        <fullName evidence="3">Filamentous hemagglutinin</fullName>
    </recommendedName>
</protein>
<evidence type="ECO:0000313" key="2">
    <source>
        <dbReference type="Proteomes" id="UP000644192"/>
    </source>
</evidence>
<gene>
    <name evidence="1" type="ORF">GUL26_37855</name>
</gene>
<sequence>LEAAHIDNAGVIEAGVEPDERRNARGDLELRSGTLRNAGSLVASRALEAKASQALDNQGGSLKGATVRVDGGHLDNRGGKLLAEGELRVEASSLDNRQDGLLQSRDRAVVKTRGDLDNRGGQV</sequence>
<feature type="non-terminal residue" evidence="1">
    <location>
        <position position="1"/>
    </location>
</feature>
<dbReference type="InterPro" id="IPR008619">
    <property type="entry name" value="Filamentous_hemagglutn_rpt"/>
</dbReference>
<dbReference type="NCBIfam" id="TIGR01731">
    <property type="entry name" value="fil_hemag_20aa"/>
    <property type="match status" value="3"/>
</dbReference>
<evidence type="ECO:0008006" key="3">
    <source>
        <dbReference type="Google" id="ProtNLM"/>
    </source>
</evidence>
<proteinExistence type="predicted"/>
<reference evidence="1" key="1">
    <citation type="submission" date="2020-01" db="EMBL/GenBank/DDBJ databases">
        <title>Bacteria Cultured from War Wounds Associated with the Conflict in Eastern Ukraine.</title>
        <authorList>
            <person name="Snesrud E."/>
            <person name="Galac M.R."/>
            <person name="Mc Gann P."/>
            <person name="Valentine K."/>
            <person name="Viacheslav K."/>
        </authorList>
    </citation>
    <scope>NUCLEOTIDE SEQUENCE</scope>
    <source>
        <strain evidence="1">VNMU148</strain>
    </source>
</reference>
<dbReference type="RefSeq" id="WP_161417335.1">
    <property type="nucleotide sequence ID" value="NZ_JABLSV010000076.1"/>
</dbReference>
<dbReference type="AlphaFoldDB" id="A0A6B1YJQ8"/>
<dbReference type="Proteomes" id="UP000644192">
    <property type="component" value="Unassembled WGS sequence"/>
</dbReference>